<evidence type="ECO:0000256" key="6">
    <source>
        <dbReference type="ARBA" id="ARBA00023157"/>
    </source>
</evidence>
<keyword evidence="4 8" id="KW-0732">Signal</keyword>
<dbReference type="OrthoDB" id="407275at2759"/>
<dbReference type="GO" id="GO:0071949">
    <property type="term" value="F:FAD binding"/>
    <property type="evidence" value="ECO:0007669"/>
    <property type="project" value="InterPro"/>
</dbReference>
<evidence type="ECO:0000313" key="11">
    <source>
        <dbReference type="Proteomes" id="UP000030645"/>
    </source>
</evidence>
<dbReference type="Gene3D" id="3.30.465.10">
    <property type="match status" value="1"/>
</dbReference>
<name>W9R7I0_9ROSA</name>
<feature type="chain" id="PRO_5004931210" evidence="8">
    <location>
        <begin position="24"/>
        <end position="554"/>
    </location>
</feature>
<proteinExistence type="inferred from homology"/>
<dbReference type="Gene3D" id="3.40.462.20">
    <property type="match status" value="1"/>
</dbReference>
<evidence type="ECO:0000256" key="4">
    <source>
        <dbReference type="ARBA" id="ARBA00022729"/>
    </source>
</evidence>
<dbReference type="Gene3D" id="3.30.43.10">
    <property type="entry name" value="Uridine Diphospho-n-acetylenolpyruvylglucosamine Reductase, domain 2"/>
    <property type="match status" value="1"/>
</dbReference>
<keyword evidence="7" id="KW-0325">Glycoprotein</keyword>
<evidence type="ECO:0000259" key="9">
    <source>
        <dbReference type="PROSITE" id="PS51387"/>
    </source>
</evidence>
<gene>
    <name evidence="10" type="ORF">L484_025976</name>
</gene>
<evidence type="ECO:0000256" key="1">
    <source>
        <dbReference type="ARBA" id="ARBA00001974"/>
    </source>
</evidence>
<dbReference type="PANTHER" id="PTHR32448">
    <property type="entry name" value="OS08G0158400 PROTEIN"/>
    <property type="match status" value="1"/>
</dbReference>
<comment type="similarity">
    <text evidence="2">Belongs to the oxygen-dependent FAD-linked oxidoreductase family.</text>
</comment>
<evidence type="ECO:0000313" key="10">
    <source>
        <dbReference type="EMBL" id="EXB75196.1"/>
    </source>
</evidence>
<reference evidence="11" key="1">
    <citation type="submission" date="2013-01" db="EMBL/GenBank/DDBJ databases">
        <title>Draft Genome Sequence of a Mulberry Tree, Morus notabilis C.K. Schneid.</title>
        <authorList>
            <person name="He N."/>
            <person name="Zhao S."/>
        </authorList>
    </citation>
    <scope>NUCLEOTIDE SEQUENCE</scope>
</reference>
<feature type="domain" description="FAD-binding PCMH-type" evidence="9">
    <location>
        <begin position="77"/>
        <end position="254"/>
    </location>
</feature>
<accession>W9R7I0</accession>
<keyword evidence="5" id="KW-0274">FAD</keyword>
<dbReference type="KEGG" id="mnt:21408651"/>
<dbReference type="FunFam" id="3.30.43.10:FF:000004">
    <property type="entry name" value="Berberine bridge enzyme-like 15"/>
    <property type="match status" value="1"/>
</dbReference>
<protein>
    <submittedName>
        <fullName evidence="10">Reticuline oxidase-like protein</fullName>
    </submittedName>
</protein>
<keyword evidence="3" id="KW-0285">Flavoprotein</keyword>
<dbReference type="GO" id="GO:0016491">
    <property type="term" value="F:oxidoreductase activity"/>
    <property type="evidence" value="ECO:0007669"/>
    <property type="project" value="InterPro"/>
</dbReference>
<dbReference type="EMBL" id="KE344673">
    <property type="protein sequence ID" value="EXB75196.1"/>
    <property type="molecule type" value="Genomic_DNA"/>
</dbReference>
<dbReference type="AlphaFoldDB" id="W9R7I0"/>
<feature type="signal peptide" evidence="8">
    <location>
        <begin position="1"/>
        <end position="23"/>
    </location>
</feature>
<evidence type="ECO:0000256" key="2">
    <source>
        <dbReference type="ARBA" id="ARBA00005466"/>
    </source>
</evidence>
<dbReference type="InterPro" id="IPR036318">
    <property type="entry name" value="FAD-bd_PCMH-like_sf"/>
</dbReference>
<dbReference type="GO" id="GO:1901696">
    <property type="term" value="P:cannabinoid biosynthetic process"/>
    <property type="evidence" value="ECO:0007669"/>
    <property type="project" value="UniProtKB-ARBA"/>
</dbReference>
<evidence type="ECO:0000256" key="5">
    <source>
        <dbReference type="ARBA" id="ARBA00022827"/>
    </source>
</evidence>
<dbReference type="InterPro" id="IPR012951">
    <property type="entry name" value="BBE"/>
</dbReference>
<keyword evidence="6" id="KW-1015">Disulfide bond</keyword>
<dbReference type="Pfam" id="PF01565">
    <property type="entry name" value="FAD_binding_4"/>
    <property type="match status" value="1"/>
</dbReference>
<dbReference type="STRING" id="981085.W9R7I0"/>
<dbReference type="Proteomes" id="UP000030645">
    <property type="component" value="Unassembled WGS sequence"/>
</dbReference>
<dbReference type="InterPro" id="IPR016169">
    <property type="entry name" value="FAD-bd_PCMH_sub2"/>
</dbReference>
<evidence type="ECO:0000256" key="8">
    <source>
        <dbReference type="SAM" id="SignalP"/>
    </source>
</evidence>
<organism evidence="10 11">
    <name type="scientific">Morus notabilis</name>
    <dbReference type="NCBI Taxonomy" id="981085"/>
    <lineage>
        <taxon>Eukaryota</taxon>
        <taxon>Viridiplantae</taxon>
        <taxon>Streptophyta</taxon>
        <taxon>Embryophyta</taxon>
        <taxon>Tracheophyta</taxon>
        <taxon>Spermatophyta</taxon>
        <taxon>Magnoliopsida</taxon>
        <taxon>eudicotyledons</taxon>
        <taxon>Gunneridae</taxon>
        <taxon>Pentapetalae</taxon>
        <taxon>rosids</taxon>
        <taxon>fabids</taxon>
        <taxon>Rosales</taxon>
        <taxon>Moraceae</taxon>
        <taxon>Moreae</taxon>
        <taxon>Morus</taxon>
    </lineage>
</organism>
<dbReference type="SUPFAM" id="SSF56176">
    <property type="entry name" value="FAD-binding/transporter-associated domain-like"/>
    <property type="match status" value="1"/>
</dbReference>
<keyword evidence="11" id="KW-1185">Reference proteome</keyword>
<dbReference type="eggNOG" id="ENOG502QVGN">
    <property type="taxonomic scope" value="Eukaryota"/>
</dbReference>
<evidence type="ECO:0000256" key="7">
    <source>
        <dbReference type="ARBA" id="ARBA00023180"/>
    </source>
</evidence>
<comment type="cofactor">
    <cofactor evidence="1">
        <name>FAD</name>
        <dbReference type="ChEBI" id="CHEBI:57692"/>
    </cofactor>
</comment>
<dbReference type="PROSITE" id="PS51387">
    <property type="entry name" value="FAD_PCMH"/>
    <property type="match status" value="1"/>
</dbReference>
<dbReference type="Pfam" id="PF08031">
    <property type="entry name" value="BBE"/>
    <property type="match status" value="1"/>
</dbReference>
<dbReference type="InterPro" id="IPR016166">
    <property type="entry name" value="FAD-bd_PCMH"/>
</dbReference>
<dbReference type="InterPro" id="IPR016167">
    <property type="entry name" value="FAD-bd_PCMH_sub1"/>
</dbReference>
<sequence>MKILKLSCTILLFIVLLHPDSLADSASTLESFIQCVSLNSDLSVLPISSTIFFSRNSSLFTSVLESSAQNLRYLVPSAPKPEFIFTPLSDSHVQASVICSKQLKIHLRVRSGGHDYEGLSYVSKIETSFFILDLANLRSVDVDQINNNTAWIQAGATIGEVYYRIAQKSKVHGYPAGLCTTLGIGGHITGGAYGSMMRKYGLGADNVLDALIVDVNGEILDRKAMGEDLFWAIRGGGGASFGIILWWKIKLVPVPETVTVFTVSKTLEQGATKLLHRWQQVVDKLDEDLFIRVLIQPESVGKNKTKRTISTAYQALFLGDTERLLQVMRKSFPELGLTRRDCAQMSWIQSVIYIAGYPSGTPNEVLLQGKTSSKVSFKAKSDFVRNPIPETALEGIWKRFLEEENPITIWTPYGGMMSKIAESEIPFPHRKGTIFMIQYLTAWVDGDKSTTKHVNWIQKLYDYTAPYVSRSPREAYVNYRDLDLGTNRRNSTGFIEALAWGYKYFKGNFNRLVKVKTKVDPSNFFRHEQSIPPLSRAHYKKFSEIEGTNDPLKG</sequence>
<dbReference type="InterPro" id="IPR006094">
    <property type="entry name" value="Oxid_FAD_bind_N"/>
</dbReference>
<evidence type="ECO:0000256" key="3">
    <source>
        <dbReference type="ARBA" id="ARBA00022630"/>
    </source>
</evidence>